<gene>
    <name evidence="1" type="ORF">A3F23_02620</name>
</gene>
<name>A0A1F5WQX9_9BACT</name>
<organism evidence="1 2">
    <name type="scientific">Candidatus Giovannonibacteria bacterium RIFCSPHIGHO2_12_FULL_43_15</name>
    <dbReference type="NCBI Taxonomy" id="1798341"/>
    <lineage>
        <taxon>Bacteria</taxon>
        <taxon>Candidatus Giovannoniibacteriota</taxon>
    </lineage>
</organism>
<accession>A0A1F5WQX9</accession>
<proteinExistence type="predicted"/>
<protein>
    <submittedName>
        <fullName evidence="1">Uncharacterized protein</fullName>
    </submittedName>
</protein>
<reference evidence="1 2" key="1">
    <citation type="journal article" date="2016" name="Nat. Commun.">
        <title>Thousands of microbial genomes shed light on interconnected biogeochemical processes in an aquifer system.</title>
        <authorList>
            <person name="Anantharaman K."/>
            <person name="Brown C.T."/>
            <person name="Hug L.A."/>
            <person name="Sharon I."/>
            <person name="Castelle C.J."/>
            <person name="Probst A.J."/>
            <person name="Thomas B.C."/>
            <person name="Singh A."/>
            <person name="Wilkins M.J."/>
            <person name="Karaoz U."/>
            <person name="Brodie E.L."/>
            <person name="Williams K.H."/>
            <person name="Hubbard S.S."/>
            <person name="Banfield J.F."/>
        </authorList>
    </citation>
    <scope>NUCLEOTIDE SEQUENCE [LARGE SCALE GENOMIC DNA]</scope>
</reference>
<evidence type="ECO:0000313" key="1">
    <source>
        <dbReference type="EMBL" id="OGF78072.1"/>
    </source>
</evidence>
<dbReference type="AlphaFoldDB" id="A0A1F5WQX9"/>
<comment type="caution">
    <text evidence="1">The sequence shown here is derived from an EMBL/GenBank/DDBJ whole genome shotgun (WGS) entry which is preliminary data.</text>
</comment>
<sequence>MYEIAHDLTSNFPSGVSNQLKACGIAGIYLEDLRESLRGILKHRWGPLNSNGKHMYIISLNMNDTISDWAHTVGHELCHTFQEDYAFSDELLSSFCHKYGIVVETRARLRDYINGDGGCTKESFHFYFDTRIKADEVFCEIFSSIWLARPGVRSELEEILHALSGENSIIAL</sequence>
<dbReference type="Proteomes" id="UP000177723">
    <property type="component" value="Unassembled WGS sequence"/>
</dbReference>
<dbReference type="EMBL" id="MFHT01000004">
    <property type="protein sequence ID" value="OGF78072.1"/>
    <property type="molecule type" value="Genomic_DNA"/>
</dbReference>
<evidence type="ECO:0000313" key="2">
    <source>
        <dbReference type="Proteomes" id="UP000177723"/>
    </source>
</evidence>